<feature type="compositionally biased region" description="Basic and acidic residues" evidence="1">
    <location>
        <begin position="41"/>
        <end position="56"/>
    </location>
</feature>
<organism evidence="2 3">
    <name type="scientific">Klebsiella pneumoniae</name>
    <dbReference type="NCBI Taxonomy" id="573"/>
    <lineage>
        <taxon>Bacteria</taxon>
        <taxon>Pseudomonadati</taxon>
        <taxon>Pseudomonadota</taxon>
        <taxon>Gammaproteobacteria</taxon>
        <taxon>Enterobacterales</taxon>
        <taxon>Enterobacteriaceae</taxon>
        <taxon>Klebsiella/Raoultella group</taxon>
        <taxon>Klebsiella</taxon>
        <taxon>Klebsiella pneumoniae complex</taxon>
    </lineage>
</organism>
<proteinExistence type="predicted"/>
<dbReference type="Proteomes" id="UP000655094">
    <property type="component" value="Unassembled WGS sequence"/>
</dbReference>
<feature type="region of interest" description="Disordered" evidence="1">
    <location>
        <begin position="1"/>
        <end position="57"/>
    </location>
</feature>
<evidence type="ECO:0000313" key="2">
    <source>
        <dbReference type="EMBL" id="GHK55939.1"/>
    </source>
</evidence>
<gene>
    <name evidence="2" type="ORF">KPZU09_56750</name>
</gene>
<comment type="caution">
    <text evidence="2">The sequence shown here is derived from an EMBL/GenBank/DDBJ whole genome shotgun (WGS) entry which is preliminary data.</text>
</comment>
<protein>
    <submittedName>
        <fullName evidence="2">Uncharacterized protein</fullName>
    </submittedName>
</protein>
<reference evidence="2" key="1">
    <citation type="submission" date="2020-10" db="EMBL/GenBank/DDBJ databases">
        <title>Genome Sequence of ESBL Producing Zambian Clinical Strains.</title>
        <authorList>
            <person name="Shawa M."/>
            <person name="Furuta Y."/>
            <person name="Simbotwe M."/>
            <person name="Mulenga E."/>
            <person name="Mubanga M."/>
            <person name="Mulenga G."/>
            <person name="Kaile C."/>
            <person name="Zorigt T."/>
            <person name="Hang'ombe B."/>
            <person name="Higashi H."/>
        </authorList>
    </citation>
    <scope>NUCLEOTIDE SEQUENCE</scope>
    <source>
        <strain evidence="2">Zam_UTH_09</strain>
    </source>
</reference>
<accession>A0A919I158</accession>
<evidence type="ECO:0000256" key="1">
    <source>
        <dbReference type="SAM" id="MobiDB-lite"/>
    </source>
</evidence>
<sequence length="72" mass="7628">MASPFRAVSGVPRRQYHRAAAFPDPPASAPGAFPTAAASEQGHRFARGDGEMDRMQDPAVVRIIVTHPGSAE</sequence>
<name>A0A919I158_KLEPN</name>
<feature type="compositionally biased region" description="Low complexity" evidence="1">
    <location>
        <begin position="29"/>
        <end position="38"/>
    </location>
</feature>
<dbReference type="AlphaFoldDB" id="A0A919I158"/>
<evidence type="ECO:0000313" key="3">
    <source>
        <dbReference type="Proteomes" id="UP000655094"/>
    </source>
</evidence>
<dbReference type="EMBL" id="BNFF01000001">
    <property type="protein sequence ID" value="GHK55939.1"/>
    <property type="molecule type" value="Genomic_DNA"/>
</dbReference>